<dbReference type="EMBL" id="CP000839">
    <property type="protein sequence ID" value="ABW32027.1"/>
    <property type="molecule type" value="Genomic_DNA"/>
</dbReference>
<reference evidence="1 2" key="1">
    <citation type="journal article" date="2008" name="Proc. Natl. Acad. Sci. U.S.A.">
        <title>Niche adaptation and genome expansion in the chlorophyll d-producing cyanobacterium Acaryochloris marina.</title>
        <authorList>
            <person name="Swingley W.D."/>
            <person name="Chen M."/>
            <person name="Cheung P.C."/>
            <person name="Conrad A.L."/>
            <person name="Dejesa L.C."/>
            <person name="Hao J."/>
            <person name="Honchak B.M."/>
            <person name="Karbach L.E."/>
            <person name="Kurdoglu A."/>
            <person name="Lahiri S."/>
            <person name="Mastrian S.D."/>
            <person name="Miyashita H."/>
            <person name="Page L."/>
            <person name="Ramakrishna P."/>
            <person name="Satoh S."/>
            <person name="Sattley W.M."/>
            <person name="Shimada Y."/>
            <person name="Taylor H.L."/>
            <person name="Tomo T."/>
            <person name="Tsuchiya T."/>
            <person name="Wang Z.T."/>
            <person name="Raymond J."/>
            <person name="Mimuro M."/>
            <person name="Blankenship R.E."/>
            <person name="Touchman J.W."/>
        </authorList>
    </citation>
    <scope>NUCLEOTIDE SEQUENCE [LARGE SCALE GENOMIC DNA]</scope>
    <source>
        <strain evidence="2">MBIC 11017</strain>
        <plasmid evidence="2">Plasmid pREB2</plasmid>
    </source>
</reference>
<dbReference type="HOGENOM" id="CLU_3163365_0_0_3"/>
<evidence type="ECO:0000313" key="1">
    <source>
        <dbReference type="EMBL" id="ABW32027.1"/>
    </source>
</evidence>
<keyword evidence="1" id="KW-0614">Plasmid</keyword>
<organism evidence="1 2">
    <name type="scientific">Acaryochloris marina (strain MBIC 11017)</name>
    <dbReference type="NCBI Taxonomy" id="329726"/>
    <lineage>
        <taxon>Bacteria</taxon>
        <taxon>Bacillati</taxon>
        <taxon>Cyanobacteriota</taxon>
        <taxon>Cyanophyceae</taxon>
        <taxon>Acaryochloridales</taxon>
        <taxon>Acaryochloridaceae</taxon>
        <taxon>Acaryochloris</taxon>
    </lineage>
</organism>
<sequence>MHYIAASVVLDLLEMIDGPTDEALKEANQDFIRWPKASRRPLQALTG</sequence>
<accession>A8ZLK0</accession>
<name>A8ZLK0_ACAM1</name>
<dbReference type="Proteomes" id="UP000000268">
    <property type="component" value="Plasmid pREB2"/>
</dbReference>
<evidence type="ECO:0000313" key="2">
    <source>
        <dbReference type="Proteomes" id="UP000000268"/>
    </source>
</evidence>
<protein>
    <submittedName>
        <fullName evidence="1">Uncharacterized protein</fullName>
    </submittedName>
</protein>
<dbReference type="AlphaFoldDB" id="A8ZLK0"/>
<keyword evidence="2" id="KW-1185">Reference proteome</keyword>
<geneLocation type="plasmid" evidence="1 2">
    <name>pREB2</name>
</geneLocation>
<gene>
    <name evidence="1" type="ordered locus">AM1_B0308</name>
</gene>
<dbReference type="KEGG" id="amr:AM1_B0308"/>
<proteinExistence type="predicted"/>